<dbReference type="GO" id="GO:0016020">
    <property type="term" value="C:membrane"/>
    <property type="evidence" value="ECO:0007669"/>
    <property type="project" value="UniProtKB-SubCell"/>
</dbReference>
<name>A0AA90P4P0_9BACI</name>
<proteinExistence type="predicted"/>
<feature type="transmembrane region" description="Helical" evidence="5">
    <location>
        <begin position="96"/>
        <end position="113"/>
    </location>
</feature>
<dbReference type="AlphaFoldDB" id="A0AA90P4P0"/>
<dbReference type="InterPro" id="IPR032808">
    <property type="entry name" value="DoxX"/>
</dbReference>
<dbReference type="Pfam" id="PF13564">
    <property type="entry name" value="DoxX_2"/>
    <property type="match status" value="1"/>
</dbReference>
<keyword evidence="4 5" id="KW-0472">Membrane</keyword>
<keyword evidence="2 5" id="KW-0812">Transmembrane</keyword>
<keyword evidence="3 5" id="KW-1133">Transmembrane helix</keyword>
<feature type="transmembrane region" description="Helical" evidence="5">
    <location>
        <begin position="42"/>
        <end position="60"/>
    </location>
</feature>
<accession>A0AA90P4P0</accession>
<comment type="caution">
    <text evidence="6">The sequence shown here is derived from an EMBL/GenBank/DDBJ whole genome shotgun (WGS) entry which is preliminary data.</text>
</comment>
<evidence type="ECO:0000256" key="2">
    <source>
        <dbReference type="ARBA" id="ARBA00022692"/>
    </source>
</evidence>
<dbReference type="EMBL" id="JAUUTP010000009">
    <property type="protein sequence ID" value="MDP1418894.1"/>
    <property type="molecule type" value="Genomic_DNA"/>
</dbReference>
<evidence type="ECO:0000256" key="3">
    <source>
        <dbReference type="ARBA" id="ARBA00022989"/>
    </source>
</evidence>
<gene>
    <name evidence="6" type="ORF">Q8G35_10765</name>
</gene>
<sequence length="114" mass="12314">MIILSWILQGLLALLFLMAGAQKTFGSKMHKEAFAKWGYPQWFRVITGVVELAAAVLLAIGFWVEGVAAFGAMILVAVGIGGVITHIRVKDTFKDTAMIAILGILAFVLLIILL</sequence>
<reference evidence="6" key="1">
    <citation type="submission" date="2023-07" db="EMBL/GenBank/DDBJ databases">
        <title>Murine gut Bacillus species.</title>
        <authorList>
            <person name="Gutman E."/>
            <person name="Hashuel R."/>
            <person name="Litvak Y."/>
        </authorList>
    </citation>
    <scope>NUCLEOTIDE SEQUENCE</scope>
    <source>
        <strain evidence="6">RU283</strain>
    </source>
</reference>
<evidence type="ECO:0000256" key="4">
    <source>
        <dbReference type="ARBA" id="ARBA00023136"/>
    </source>
</evidence>
<protein>
    <submittedName>
        <fullName evidence="6">DoxX family protein</fullName>
    </submittedName>
</protein>
<evidence type="ECO:0000313" key="6">
    <source>
        <dbReference type="EMBL" id="MDP1418894.1"/>
    </source>
</evidence>
<evidence type="ECO:0000256" key="1">
    <source>
        <dbReference type="ARBA" id="ARBA00004141"/>
    </source>
</evidence>
<dbReference type="RefSeq" id="WP_305160198.1">
    <property type="nucleotide sequence ID" value="NZ_JAUUTP010000009.1"/>
</dbReference>
<evidence type="ECO:0000256" key="5">
    <source>
        <dbReference type="SAM" id="Phobius"/>
    </source>
</evidence>
<evidence type="ECO:0000313" key="7">
    <source>
        <dbReference type="Proteomes" id="UP001178277"/>
    </source>
</evidence>
<feature type="transmembrane region" description="Helical" evidence="5">
    <location>
        <begin position="67"/>
        <end position="84"/>
    </location>
</feature>
<organism evidence="6 7">
    <name type="scientific">Peribacillus simplex</name>
    <dbReference type="NCBI Taxonomy" id="1478"/>
    <lineage>
        <taxon>Bacteria</taxon>
        <taxon>Bacillati</taxon>
        <taxon>Bacillota</taxon>
        <taxon>Bacilli</taxon>
        <taxon>Bacillales</taxon>
        <taxon>Bacillaceae</taxon>
        <taxon>Peribacillus</taxon>
    </lineage>
</organism>
<dbReference type="Proteomes" id="UP001178277">
    <property type="component" value="Unassembled WGS sequence"/>
</dbReference>
<comment type="subcellular location">
    <subcellularLocation>
        <location evidence="1">Membrane</location>
        <topology evidence="1">Multi-pass membrane protein</topology>
    </subcellularLocation>
</comment>